<organism evidence="2 3">
    <name type="scientific">Loigolactobacillus bifermentans DSM 20003</name>
    <dbReference type="NCBI Taxonomy" id="1423726"/>
    <lineage>
        <taxon>Bacteria</taxon>
        <taxon>Bacillati</taxon>
        <taxon>Bacillota</taxon>
        <taxon>Bacilli</taxon>
        <taxon>Lactobacillales</taxon>
        <taxon>Lactobacillaceae</taxon>
        <taxon>Loigolactobacillus</taxon>
    </lineage>
</organism>
<feature type="compositionally biased region" description="Low complexity" evidence="1">
    <location>
        <begin position="314"/>
        <end position="333"/>
    </location>
</feature>
<feature type="compositionally biased region" description="Polar residues" evidence="1">
    <location>
        <begin position="298"/>
        <end position="313"/>
    </location>
</feature>
<dbReference type="STRING" id="1423726.FC07_GL001693"/>
<dbReference type="EMBL" id="AZDA01000001">
    <property type="protein sequence ID" value="KRK40995.1"/>
    <property type="molecule type" value="Genomic_DNA"/>
</dbReference>
<dbReference type="Gene3D" id="2.170.120.30">
    <property type="match status" value="1"/>
</dbReference>
<proteinExistence type="predicted"/>
<sequence>MNRFFRSPWMYRILALLFAALLFMYVNIDQINSTRQATNTSTSMMANKTKTLTVPLQLNANTDKYFITGYPSKVKVNLEGPSALVTATSNTQNFKVIANLEKLGVGKHQVTLKMQGLNKEIGYRIKPSTISVNIQSKETKRFPIQVKFNKSNLKNGYTTGEPSLSQSSVVVTGARSQVSSIAEVVANVKTTNNISSSISQEVTLQALDQQGNTVNVLLDPATVHVTIPVMYPSKKVTLNLKPTGDNASDFSVSSETNTVTVTGAQTELDKLDTLTVSVPVSDVTSSTTKTVSVGADQPNLQVSPQTIRVSITPKSSKSASTSHASDSDTQTTQKQDESSDTATSDTSSAQSSSQSSDTTSSTESQSES</sequence>
<evidence type="ECO:0000313" key="3">
    <source>
        <dbReference type="Proteomes" id="UP000051461"/>
    </source>
</evidence>
<dbReference type="AlphaFoldDB" id="A0A0R1H8M2"/>
<feature type="compositionally biased region" description="Low complexity" evidence="1">
    <location>
        <begin position="340"/>
        <end position="368"/>
    </location>
</feature>
<evidence type="ECO:0000313" key="2">
    <source>
        <dbReference type="EMBL" id="KRK40995.1"/>
    </source>
</evidence>
<protein>
    <recommendedName>
        <fullName evidence="4">YbbR family protein</fullName>
    </recommendedName>
</protein>
<reference evidence="2 3" key="1">
    <citation type="journal article" date="2015" name="Genome Announc.">
        <title>Expanding the biotechnology potential of lactobacilli through comparative genomics of 213 strains and associated genera.</title>
        <authorList>
            <person name="Sun Z."/>
            <person name="Harris H.M."/>
            <person name="McCann A."/>
            <person name="Guo C."/>
            <person name="Argimon S."/>
            <person name="Zhang W."/>
            <person name="Yang X."/>
            <person name="Jeffery I.B."/>
            <person name="Cooney J.C."/>
            <person name="Kagawa T.F."/>
            <person name="Liu W."/>
            <person name="Song Y."/>
            <person name="Salvetti E."/>
            <person name="Wrobel A."/>
            <person name="Rasinkangas P."/>
            <person name="Parkhill J."/>
            <person name="Rea M.C."/>
            <person name="O'Sullivan O."/>
            <person name="Ritari J."/>
            <person name="Douillard F.P."/>
            <person name="Paul Ross R."/>
            <person name="Yang R."/>
            <person name="Briner A.E."/>
            <person name="Felis G.E."/>
            <person name="de Vos W.M."/>
            <person name="Barrangou R."/>
            <person name="Klaenhammer T.R."/>
            <person name="Caufield P.W."/>
            <person name="Cui Y."/>
            <person name="Zhang H."/>
            <person name="O'Toole P.W."/>
        </authorList>
    </citation>
    <scope>NUCLEOTIDE SEQUENCE [LARGE SCALE GENOMIC DNA]</scope>
    <source>
        <strain evidence="2 3">DSM 20003</strain>
    </source>
</reference>
<dbReference type="InterPro" id="IPR012505">
    <property type="entry name" value="YbbR"/>
</dbReference>
<dbReference type="OrthoDB" id="2139417at2"/>
<dbReference type="PANTHER" id="PTHR37804:SF1">
    <property type="entry name" value="CDAA REGULATORY PROTEIN CDAR"/>
    <property type="match status" value="1"/>
</dbReference>
<comment type="caution">
    <text evidence="2">The sequence shown here is derived from an EMBL/GenBank/DDBJ whole genome shotgun (WGS) entry which is preliminary data.</text>
</comment>
<dbReference type="RefSeq" id="WP_057903124.1">
    <property type="nucleotide sequence ID" value="NZ_AZDA01000001.1"/>
</dbReference>
<dbReference type="Pfam" id="PF07949">
    <property type="entry name" value="YbbR"/>
    <property type="match status" value="3"/>
</dbReference>
<dbReference type="PANTHER" id="PTHR37804">
    <property type="entry name" value="CDAA REGULATORY PROTEIN CDAR"/>
    <property type="match status" value="1"/>
</dbReference>
<feature type="compositionally biased region" description="Low complexity" evidence="1">
    <location>
        <begin position="282"/>
        <end position="293"/>
    </location>
</feature>
<keyword evidence="3" id="KW-1185">Reference proteome</keyword>
<dbReference type="Gene3D" id="2.170.120.40">
    <property type="entry name" value="YbbR-like domain"/>
    <property type="match status" value="2"/>
</dbReference>
<dbReference type="PATRIC" id="fig|1423726.3.peg.1753"/>
<name>A0A0R1H8M2_9LACO</name>
<evidence type="ECO:0000256" key="1">
    <source>
        <dbReference type="SAM" id="MobiDB-lite"/>
    </source>
</evidence>
<dbReference type="Proteomes" id="UP000051461">
    <property type="component" value="Unassembled WGS sequence"/>
</dbReference>
<gene>
    <name evidence="2" type="ORF">FC07_GL001693</name>
</gene>
<feature type="region of interest" description="Disordered" evidence="1">
    <location>
        <begin position="282"/>
        <end position="368"/>
    </location>
</feature>
<dbReference type="InterPro" id="IPR053154">
    <property type="entry name" value="c-di-AMP_regulator"/>
</dbReference>
<accession>A0A0R1H8M2</accession>
<evidence type="ECO:0008006" key="4">
    <source>
        <dbReference type="Google" id="ProtNLM"/>
    </source>
</evidence>